<accession>A0ABP4TJ78</accession>
<gene>
    <name evidence="1" type="ORF">GCM10009830_40460</name>
</gene>
<dbReference type="EMBL" id="BAAAQF010000020">
    <property type="protein sequence ID" value="GAA1688780.1"/>
    <property type="molecule type" value="Genomic_DNA"/>
</dbReference>
<organism evidence="1 2">
    <name type="scientific">Glycomyces endophyticus</name>
    <dbReference type="NCBI Taxonomy" id="480996"/>
    <lineage>
        <taxon>Bacteria</taxon>
        <taxon>Bacillati</taxon>
        <taxon>Actinomycetota</taxon>
        <taxon>Actinomycetes</taxon>
        <taxon>Glycomycetales</taxon>
        <taxon>Glycomycetaceae</taxon>
        <taxon>Glycomyces</taxon>
    </lineage>
</organism>
<evidence type="ECO:0000313" key="1">
    <source>
        <dbReference type="EMBL" id="GAA1688780.1"/>
    </source>
</evidence>
<evidence type="ECO:0000313" key="2">
    <source>
        <dbReference type="Proteomes" id="UP001499851"/>
    </source>
</evidence>
<dbReference type="Proteomes" id="UP001499851">
    <property type="component" value="Unassembled WGS sequence"/>
</dbReference>
<comment type="caution">
    <text evidence="1">The sequence shown here is derived from an EMBL/GenBank/DDBJ whole genome shotgun (WGS) entry which is preliminary data.</text>
</comment>
<proteinExistence type="predicted"/>
<keyword evidence="2" id="KW-1185">Reference proteome</keyword>
<dbReference type="RefSeq" id="WP_344490265.1">
    <property type="nucleotide sequence ID" value="NZ_BAAAQF010000020.1"/>
</dbReference>
<name>A0ABP4TJ78_9ACTN</name>
<protein>
    <submittedName>
        <fullName evidence="1">Uncharacterized protein</fullName>
    </submittedName>
</protein>
<sequence>MKAPARLRSRLARARLALGGCRELRRAREEFAFFTPVDESREGPHFGSWL</sequence>
<reference evidence="2" key="1">
    <citation type="journal article" date="2019" name="Int. J. Syst. Evol. Microbiol.">
        <title>The Global Catalogue of Microorganisms (GCM) 10K type strain sequencing project: providing services to taxonomists for standard genome sequencing and annotation.</title>
        <authorList>
            <consortium name="The Broad Institute Genomics Platform"/>
            <consortium name="The Broad Institute Genome Sequencing Center for Infectious Disease"/>
            <person name="Wu L."/>
            <person name="Ma J."/>
        </authorList>
    </citation>
    <scope>NUCLEOTIDE SEQUENCE [LARGE SCALE GENOMIC DNA]</scope>
    <source>
        <strain evidence="2">JCM 16001</strain>
    </source>
</reference>